<name>A0A4U0EQL5_9FLAO</name>
<comment type="subcellular location">
    <subcellularLocation>
        <location evidence="1">Endoplasmic reticulum</location>
    </subcellularLocation>
    <subcellularLocation>
        <location evidence="3">Golgi apparatus</location>
    </subcellularLocation>
    <subcellularLocation>
        <location evidence="2">Lysosome</location>
    </subcellularLocation>
    <subcellularLocation>
        <location evidence="4">Secreted</location>
    </subcellularLocation>
</comment>
<evidence type="ECO:0000313" key="22">
    <source>
        <dbReference type="EMBL" id="TJY33983.1"/>
    </source>
</evidence>
<evidence type="ECO:0000256" key="7">
    <source>
        <dbReference type="ARBA" id="ARBA00022645"/>
    </source>
</evidence>
<accession>A0A4U0EQL5</accession>
<dbReference type="EMBL" id="SUPL01000006">
    <property type="protein sequence ID" value="TJY33983.1"/>
    <property type="molecule type" value="Genomic_DNA"/>
</dbReference>
<evidence type="ECO:0000256" key="12">
    <source>
        <dbReference type="ARBA" id="ARBA00022824"/>
    </source>
</evidence>
<reference evidence="22 23" key="1">
    <citation type="submission" date="2019-04" db="EMBL/GenBank/DDBJ databases">
        <title>Lacinutrix sp. nov., isolated from marine water.</title>
        <authorList>
            <person name="Kim W."/>
        </authorList>
    </citation>
    <scope>NUCLEOTIDE SEQUENCE [LARGE SCALE GENOMIC DNA]</scope>
    <source>
        <strain evidence="22 23">CAU 1491</strain>
    </source>
</reference>
<dbReference type="Proteomes" id="UP000307657">
    <property type="component" value="Unassembled WGS sequence"/>
</dbReference>
<keyword evidence="7" id="KW-0121">Carboxypeptidase</keyword>
<evidence type="ECO:0000313" key="23">
    <source>
        <dbReference type="Proteomes" id="UP000307657"/>
    </source>
</evidence>
<dbReference type="Pfam" id="PF04389">
    <property type="entry name" value="Peptidase_M28"/>
    <property type="match status" value="1"/>
</dbReference>
<comment type="subunit">
    <text evidence="19">Homodimer. The monomeric form is inactive while the homodimer is active.</text>
</comment>
<dbReference type="PANTHER" id="PTHR12053">
    <property type="entry name" value="PROTEASE FAMILY M28 PLASMA GLUTAMATE CARBOXYPEPTIDASE-RELATED"/>
    <property type="match status" value="1"/>
</dbReference>
<dbReference type="RefSeq" id="WP_136844309.1">
    <property type="nucleotide sequence ID" value="NZ_SUPL01000006.1"/>
</dbReference>
<dbReference type="PANTHER" id="PTHR12053:SF3">
    <property type="entry name" value="CARBOXYPEPTIDASE Q"/>
    <property type="match status" value="1"/>
</dbReference>
<keyword evidence="16" id="KW-0865">Zymogen</keyword>
<keyword evidence="15" id="KW-0482">Metalloprotease</keyword>
<dbReference type="GO" id="GO:0005764">
    <property type="term" value="C:lysosome"/>
    <property type="evidence" value="ECO:0007669"/>
    <property type="project" value="UniProtKB-SubCell"/>
</dbReference>
<dbReference type="GO" id="GO:0004180">
    <property type="term" value="F:carboxypeptidase activity"/>
    <property type="evidence" value="ECO:0007669"/>
    <property type="project" value="UniProtKB-KW"/>
</dbReference>
<dbReference type="GO" id="GO:0070573">
    <property type="term" value="F:metallodipeptidase activity"/>
    <property type="evidence" value="ECO:0007669"/>
    <property type="project" value="InterPro"/>
</dbReference>
<dbReference type="Gene3D" id="3.40.630.10">
    <property type="entry name" value="Zn peptidases"/>
    <property type="match status" value="2"/>
</dbReference>
<comment type="caution">
    <text evidence="22">The sequence shown here is derived from an EMBL/GenBank/DDBJ whole genome shotgun (WGS) entry which is preliminary data.</text>
</comment>
<evidence type="ECO:0000256" key="1">
    <source>
        <dbReference type="ARBA" id="ARBA00004240"/>
    </source>
</evidence>
<evidence type="ECO:0000256" key="3">
    <source>
        <dbReference type="ARBA" id="ARBA00004555"/>
    </source>
</evidence>
<organism evidence="22 23">
    <name type="scientific">Pontimicrobium aquaticum</name>
    <dbReference type="NCBI Taxonomy" id="2565367"/>
    <lineage>
        <taxon>Bacteria</taxon>
        <taxon>Pseudomonadati</taxon>
        <taxon>Bacteroidota</taxon>
        <taxon>Flavobacteriia</taxon>
        <taxon>Flavobacteriales</taxon>
        <taxon>Flavobacteriaceae</taxon>
        <taxon>Pontimicrobium</taxon>
    </lineage>
</organism>
<dbReference type="OrthoDB" id="9769665at2"/>
<evidence type="ECO:0000256" key="6">
    <source>
        <dbReference type="ARBA" id="ARBA00022525"/>
    </source>
</evidence>
<evidence type="ECO:0000256" key="18">
    <source>
        <dbReference type="ARBA" id="ARBA00023228"/>
    </source>
</evidence>
<keyword evidence="14" id="KW-0333">Golgi apparatus</keyword>
<sequence length="511" mass="57735">MKLKHILFIVAFIGLFTNGFTQSNQDEKILAQIRTEGFLNTQAMSMLQELSDVYGQRLTGSREYFSAATWISNKMKTLGLQNVHFENYCDNCRGWSMKSFNVEMTSPNFMHINAYPLAMSKSSNGTVEGELVHIKSFRDMDAVRQQYGGNLQGKVVLLGTEPRKASLTESVSKRYSEEELEKMESKLVPQTKQTPLPELFEGWKTSDVYDKEFLEFVEAEGALAVLKSRSILLGILHPDGTYYYQTGALKPLPYFTIMPEHFGRLARMIKLGVTPKIKLNLDTEFYNEQENNVNIIGELTGTDAKLKSETILIGAHFDSWHSGTGATDNGANSVVLVEALRILKAIEYKPKRTLRMGLWGGEEQAFLGSAAYARQHFGELNEKPNKASKKISAYLNLDNGAGAIRGLYLQKNELARPVFENVFEPIDNLSEGALTIENTLSTDHETFDHYNIPSFQFVQDELAYGNVTHHTQLDVLEYVPEEDIMKNAVILAWTIYKLSENDVMVPRKVRD</sequence>
<dbReference type="InterPro" id="IPR007484">
    <property type="entry name" value="Peptidase_M28"/>
</dbReference>
<evidence type="ECO:0000256" key="8">
    <source>
        <dbReference type="ARBA" id="ARBA00022670"/>
    </source>
</evidence>
<keyword evidence="11 22" id="KW-0378">Hydrolase</keyword>
<dbReference type="GO" id="GO:0006508">
    <property type="term" value="P:proteolysis"/>
    <property type="evidence" value="ECO:0007669"/>
    <property type="project" value="UniProtKB-KW"/>
</dbReference>
<keyword evidence="23" id="KW-1185">Reference proteome</keyword>
<evidence type="ECO:0000256" key="15">
    <source>
        <dbReference type="ARBA" id="ARBA00023049"/>
    </source>
</evidence>
<keyword evidence="8" id="KW-0645">Protease</keyword>
<keyword evidence="10" id="KW-0732">Signal</keyword>
<dbReference type="GO" id="GO:0046872">
    <property type="term" value="F:metal ion binding"/>
    <property type="evidence" value="ECO:0007669"/>
    <property type="project" value="UniProtKB-KW"/>
</dbReference>
<dbReference type="AlphaFoldDB" id="A0A4U0EQL5"/>
<protein>
    <recommendedName>
        <fullName evidence="5">Carboxypeptidase Q</fullName>
    </recommendedName>
    <alternativeName>
        <fullName evidence="20">Plasma glutamate carboxypeptidase</fullName>
    </alternativeName>
</protein>
<feature type="domain" description="Peptidase M28" evidence="21">
    <location>
        <begin position="294"/>
        <end position="487"/>
    </location>
</feature>
<keyword evidence="9" id="KW-0479">Metal-binding</keyword>
<evidence type="ECO:0000256" key="19">
    <source>
        <dbReference type="ARBA" id="ARBA00025833"/>
    </source>
</evidence>
<dbReference type="InterPro" id="IPR039866">
    <property type="entry name" value="CPQ"/>
</dbReference>
<evidence type="ECO:0000256" key="4">
    <source>
        <dbReference type="ARBA" id="ARBA00004613"/>
    </source>
</evidence>
<keyword evidence="6" id="KW-0964">Secreted</keyword>
<evidence type="ECO:0000256" key="16">
    <source>
        <dbReference type="ARBA" id="ARBA00023145"/>
    </source>
</evidence>
<evidence type="ECO:0000256" key="9">
    <source>
        <dbReference type="ARBA" id="ARBA00022723"/>
    </source>
</evidence>
<gene>
    <name evidence="22" type="ORF">E5167_11720</name>
</gene>
<evidence type="ECO:0000256" key="5">
    <source>
        <dbReference type="ARBA" id="ARBA00014116"/>
    </source>
</evidence>
<keyword evidence="12" id="KW-0256">Endoplasmic reticulum</keyword>
<proteinExistence type="predicted"/>
<evidence type="ECO:0000256" key="14">
    <source>
        <dbReference type="ARBA" id="ARBA00023034"/>
    </source>
</evidence>
<dbReference type="GO" id="GO:0005576">
    <property type="term" value="C:extracellular region"/>
    <property type="evidence" value="ECO:0007669"/>
    <property type="project" value="UniProtKB-SubCell"/>
</dbReference>
<evidence type="ECO:0000256" key="20">
    <source>
        <dbReference type="ARBA" id="ARBA00033328"/>
    </source>
</evidence>
<dbReference type="SUPFAM" id="SSF53187">
    <property type="entry name" value="Zn-dependent exopeptidases"/>
    <property type="match status" value="1"/>
</dbReference>
<keyword evidence="13" id="KW-0862">Zinc</keyword>
<evidence type="ECO:0000259" key="21">
    <source>
        <dbReference type="Pfam" id="PF04389"/>
    </source>
</evidence>
<evidence type="ECO:0000256" key="2">
    <source>
        <dbReference type="ARBA" id="ARBA00004371"/>
    </source>
</evidence>
<evidence type="ECO:0000256" key="11">
    <source>
        <dbReference type="ARBA" id="ARBA00022801"/>
    </source>
</evidence>
<evidence type="ECO:0000256" key="13">
    <source>
        <dbReference type="ARBA" id="ARBA00022833"/>
    </source>
</evidence>
<evidence type="ECO:0000256" key="10">
    <source>
        <dbReference type="ARBA" id="ARBA00022729"/>
    </source>
</evidence>
<evidence type="ECO:0000256" key="17">
    <source>
        <dbReference type="ARBA" id="ARBA00023180"/>
    </source>
</evidence>
<keyword evidence="17" id="KW-0325">Glycoprotein</keyword>
<keyword evidence="18" id="KW-0458">Lysosome</keyword>